<evidence type="ECO:0000259" key="5">
    <source>
        <dbReference type="PROSITE" id="PS50977"/>
    </source>
</evidence>
<evidence type="ECO:0000256" key="3">
    <source>
        <dbReference type="ARBA" id="ARBA00023163"/>
    </source>
</evidence>
<keyword evidence="3" id="KW-0804">Transcription</keyword>
<evidence type="ECO:0000313" key="7">
    <source>
        <dbReference type="Proteomes" id="UP001597402"/>
    </source>
</evidence>
<keyword evidence="7" id="KW-1185">Reference proteome</keyword>
<comment type="caution">
    <text evidence="6">The sequence shown here is derived from an EMBL/GenBank/DDBJ whole genome shotgun (WGS) entry which is preliminary data.</text>
</comment>
<dbReference type="InterPro" id="IPR001647">
    <property type="entry name" value="HTH_TetR"/>
</dbReference>
<organism evidence="6 7">
    <name type="scientific">Blastococcus deserti</name>
    <dbReference type="NCBI Taxonomy" id="2259033"/>
    <lineage>
        <taxon>Bacteria</taxon>
        <taxon>Bacillati</taxon>
        <taxon>Actinomycetota</taxon>
        <taxon>Actinomycetes</taxon>
        <taxon>Geodermatophilales</taxon>
        <taxon>Geodermatophilaceae</taxon>
        <taxon>Blastococcus</taxon>
    </lineage>
</organism>
<dbReference type="Gene3D" id="1.10.357.10">
    <property type="entry name" value="Tetracycline Repressor, domain 2"/>
    <property type="match status" value="1"/>
</dbReference>
<evidence type="ECO:0000256" key="2">
    <source>
        <dbReference type="ARBA" id="ARBA00023125"/>
    </source>
</evidence>
<dbReference type="PANTHER" id="PTHR30055">
    <property type="entry name" value="HTH-TYPE TRANSCRIPTIONAL REGULATOR RUTR"/>
    <property type="match status" value="1"/>
</dbReference>
<feature type="DNA-binding region" description="H-T-H motif" evidence="4">
    <location>
        <begin position="32"/>
        <end position="51"/>
    </location>
</feature>
<keyword evidence="1" id="KW-0805">Transcription regulation</keyword>
<protein>
    <submittedName>
        <fullName evidence="6">TetR/AcrR family transcriptional regulator</fullName>
    </submittedName>
</protein>
<evidence type="ECO:0000256" key="4">
    <source>
        <dbReference type="PROSITE-ProRule" id="PRU00335"/>
    </source>
</evidence>
<evidence type="ECO:0000313" key="6">
    <source>
        <dbReference type="EMBL" id="MFD2092687.1"/>
    </source>
</evidence>
<gene>
    <name evidence="6" type="ORF">ACFSHS_14015</name>
</gene>
<dbReference type="SUPFAM" id="SSF48498">
    <property type="entry name" value="Tetracyclin repressor-like, C-terminal domain"/>
    <property type="match status" value="1"/>
</dbReference>
<sequence length="188" mass="19572">MAAPRRDGGLRLRLLQAGETVLERVGSVDAVTLRAVAREAGVTAPAVYGHFADLDALMDAVLDAGFVALRAATRAAAAAHGDPVDRLLAGCRAYVEEGLAAPARYRGMFGTRRLPSAAAAFDVLVRAVEVCVAAGRSGSTDPRGDAGLVWTALHGVVTLRSAAPQLPWPELEPQLRAAVTRLALITEA</sequence>
<dbReference type="SUPFAM" id="SSF46689">
    <property type="entry name" value="Homeodomain-like"/>
    <property type="match status" value="1"/>
</dbReference>
<keyword evidence="2 4" id="KW-0238">DNA-binding</keyword>
<dbReference type="InterPro" id="IPR036271">
    <property type="entry name" value="Tet_transcr_reg_TetR-rel_C_sf"/>
</dbReference>
<evidence type="ECO:0000256" key="1">
    <source>
        <dbReference type="ARBA" id="ARBA00023015"/>
    </source>
</evidence>
<dbReference type="InterPro" id="IPR009057">
    <property type="entry name" value="Homeodomain-like_sf"/>
</dbReference>
<dbReference type="InterPro" id="IPR025996">
    <property type="entry name" value="MT1864/Rv1816-like_C"/>
</dbReference>
<proteinExistence type="predicted"/>
<dbReference type="RefSeq" id="WP_376877074.1">
    <property type="nucleotide sequence ID" value="NZ_JBHUHP010000014.1"/>
</dbReference>
<name>A0ABW4XBK1_9ACTN</name>
<accession>A0ABW4XBK1</accession>
<dbReference type="Pfam" id="PF00440">
    <property type="entry name" value="TetR_N"/>
    <property type="match status" value="1"/>
</dbReference>
<dbReference type="Pfam" id="PF13305">
    <property type="entry name" value="TetR_C_33"/>
    <property type="match status" value="1"/>
</dbReference>
<feature type="domain" description="HTH tetR-type" evidence="5">
    <location>
        <begin position="8"/>
        <end position="69"/>
    </location>
</feature>
<dbReference type="PANTHER" id="PTHR30055:SF220">
    <property type="entry name" value="TETR-FAMILY REGULATORY PROTEIN"/>
    <property type="match status" value="1"/>
</dbReference>
<dbReference type="Proteomes" id="UP001597402">
    <property type="component" value="Unassembled WGS sequence"/>
</dbReference>
<reference evidence="7" key="1">
    <citation type="journal article" date="2019" name="Int. J. Syst. Evol. Microbiol.">
        <title>The Global Catalogue of Microorganisms (GCM) 10K type strain sequencing project: providing services to taxonomists for standard genome sequencing and annotation.</title>
        <authorList>
            <consortium name="The Broad Institute Genomics Platform"/>
            <consortium name="The Broad Institute Genome Sequencing Center for Infectious Disease"/>
            <person name="Wu L."/>
            <person name="Ma J."/>
        </authorList>
    </citation>
    <scope>NUCLEOTIDE SEQUENCE [LARGE SCALE GENOMIC DNA]</scope>
    <source>
        <strain evidence="7">JCM 3338</strain>
    </source>
</reference>
<dbReference type="PROSITE" id="PS50977">
    <property type="entry name" value="HTH_TETR_2"/>
    <property type="match status" value="1"/>
</dbReference>
<dbReference type="InterPro" id="IPR050109">
    <property type="entry name" value="HTH-type_TetR-like_transc_reg"/>
</dbReference>
<dbReference type="EMBL" id="JBHUHP010000014">
    <property type="protein sequence ID" value="MFD2092687.1"/>
    <property type="molecule type" value="Genomic_DNA"/>
</dbReference>